<dbReference type="Pfam" id="PF03162">
    <property type="entry name" value="Y_phosphatase2"/>
    <property type="match status" value="1"/>
</dbReference>
<evidence type="ECO:0000313" key="3">
    <source>
        <dbReference type="Proteomes" id="UP000007797"/>
    </source>
</evidence>
<dbReference type="InterPro" id="IPR029021">
    <property type="entry name" value="Prot-tyrosine_phosphatase-like"/>
</dbReference>
<feature type="compositionally biased region" description="Low complexity" evidence="1">
    <location>
        <begin position="400"/>
        <end position="422"/>
    </location>
</feature>
<evidence type="ECO:0000256" key="1">
    <source>
        <dbReference type="SAM" id="MobiDB-lite"/>
    </source>
</evidence>
<sequence>MNTNPNTQIIPPFRFAIIEEVSLTPKPPSKPFLNFCEQYGTTSKHFAVSKFKDDVTISASQVVQLLEMMIDPANLPLYCHCLDGANVTGTIFMCLRKLENWNLSAIISEFTRFTRGSCITSSESEFVETFKAEIDVPLTIPSWLWQGVRMSKHPTLKLRLVSGTTHPSLTAAGVVVPGSAPLSSSTATFSNIPVNNLNSLAGNSNLGQSPISSFSSIASPIINSTSTAAAANTTTSIPSSSILLSTLTTISNTQAQQQQQQQQQQQPTQTQQQQQPIQSSQQPTQTQQQSIGDVKSINNTNTNISTTATSTTTTTTQSTTIKFDIQSPRATISSPPNTPASSASTSISNLLTNPKDKDKKKKIEEIKLQFDAGKFNLPVESKSLDALALERSPPLSHTQSNVNSTITTSNISSTNSSGNNSSLATPTSNRTLLQTSSEFSFTNVNLLNTLNNSSTPPK</sequence>
<reference evidence="3" key="1">
    <citation type="journal article" date="2011" name="Genome Res.">
        <title>Phylogeny-wide analysis of social amoeba genomes highlights ancient origins for complex intercellular communication.</title>
        <authorList>
            <person name="Heidel A.J."/>
            <person name="Lawal H.M."/>
            <person name="Felder M."/>
            <person name="Schilde C."/>
            <person name="Helps N.R."/>
            <person name="Tunggal B."/>
            <person name="Rivero F."/>
            <person name="John U."/>
            <person name="Schleicher M."/>
            <person name="Eichinger L."/>
            <person name="Platzer M."/>
            <person name="Noegel A.A."/>
            <person name="Schaap P."/>
            <person name="Gloeckner G."/>
        </authorList>
    </citation>
    <scope>NUCLEOTIDE SEQUENCE [LARGE SCALE GENOMIC DNA]</scope>
    <source>
        <strain evidence="3">SH3</strain>
    </source>
</reference>
<dbReference type="SUPFAM" id="SSF52799">
    <property type="entry name" value="(Phosphotyrosine protein) phosphatases II"/>
    <property type="match status" value="1"/>
</dbReference>
<dbReference type="GeneID" id="14866613"/>
<organism evidence="2 3">
    <name type="scientific">Cavenderia fasciculata</name>
    <name type="common">Slime mold</name>
    <name type="synonym">Dictyostelium fasciculatum</name>
    <dbReference type="NCBI Taxonomy" id="261658"/>
    <lineage>
        <taxon>Eukaryota</taxon>
        <taxon>Amoebozoa</taxon>
        <taxon>Evosea</taxon>
        <taxon>Eumycetozoa</taxon>
        <taxon>Dictyostelia</taxon>
        <taxon>Acytosteliales</taxon>
        <taxon>Cavenderiaceae</taxon>
        <taxon>Cavenderia</taxon>
    </lineage>
</organism>
<dbReference type="RefSeq" id="XP_004351144.1">
    <property type="nucleotide sequence ID" value="XM_004351092.1"/>
</dbReference>
<dbReference type="PANTHER" id="PTHR31126:SF14">
    <property type="entry name" value="TYROSINE-PROTEIN PHOSPHATASE OCA6-RELATED"/>
    <property type="match status" value="1"/>
</dbReference>
<dbReference type="Proteomes" id="UP000007797">
    <property type="component" value="Unassembled WGS sequence"/>
</dbReference>
<feature type="compositionally biased region" description="Low complexity" evidence="1">
    <location>
        <begin position="330"/>
        <end position="353"/>
    </location>
</feature>
<gene>
    <name evidence="2" type="ORF">DFA_10894</name>
</gene>
<dbReference type="PANTHER" id="PTHR31126">
    <property type="entry name" value="TYROSINE-PROTEIN PHOSPHATASE"/>
    <property type="match status" value="1"/>
</dbReference>
<dbReference type="Gene3D" id="3.90.190.10">
    <property type="entry name" value="Protein tyrosine phosphatase superfamily"/>
    <property type="match status" value="1"/>
</dbReference>
<dbReference type="OMA" id="LWQGVRM"/>
<dbReference type="KEGG" id="dfa:DFA_10894"/>
<dbReference type="OrthoDB" id="6375174at2759"/>
<dbReference type="EMBL" id="GL883028">
    <property type="protein sequence ID" value="EGG14636.1"/>
    <property type="molecule type" value="Genomic_DNA"/>
</dbReference>
<dbReference type="InterPro" id="IPR004861">
    <property type="entry name" value="Siw14-like"/>
</dbReference>
<dbReference type="AlphaFoldDB" id="F4QBP8"/>
<accession>F4QBP8</accession>
<feature type="compositionally biased region" description="Low complexity" evidence="1">
    <location>
        <begin position="258"/>
        <end position="321"/>
    </location>
</feature>
<dbReference type="STRING" id="1054147.F4QBP8"/>
<name>F4QBP8_CACFS</name>
<proteinExistence type="predicted"/>
<protein>
    <submittedName>
        <fullName evidence="2">Uncharacterized protein</fullName>
    </submittedName>
</protein>
<feature type="region of interest" description="Disordered" evidence="1">
    <location>
        <begin position="390"/>
        <end position="428"/>
    </location>
</feature>
<evidence type="ECO:0000313" key="2">
    <source>
        <dbReference type="EMBL" id="EGG14636.1"/>
    </source>
</evidence>
<dbReference type="GO" id="GO:0016791">
    <property type="term" value="F:phosphatase activity"/>
    <property type="evidence" value="ECO:0007669"/>
    <property type="project" value="TreeGrafter"/>
</dbReference>
<keyword evidence="3" id="KW-1185">Reference proteome</keyword>
<feature type="region of interest" description="Disordered" evidence="1">
    <location>
        <begin position="258"/>
        <end position="359"/>
    </location>
</feature>